<reference evidence="9 10" key="1">
    <citation type="submission" date="2023-10" db="EMBL/GenBank/DDBJ databases">
        <title>Draft Genome Sequence of Candida saopaulonensis from a very Premature Infant with Sepsis.</title>
        <authorList>
            <person name="Ning Y."/>
            <person name="Dai R."/>
            <person name="Xiao M."/>
            <person name="Xu Y."/>
            <person name="Yan Q."/>
            <person name="Zhang L."/>
        </authorList>
    </citation>
    <scope>NUCLEOTIDE SEQUENCE [LARGE SCALE GENOMIC DNA]</scope>
    <source>
        <strain evidence="9 10">19XY460</strain>
    </source>
</reference>
<keyword evidence="4 7" id="KW-0862">Zinc</keyword>
<comment type="function">
    <text evidence="7">Catalyzes the dehydration of methylthioribulose-1-phosphate (MTRu-1-P) into 2,3-diketo-5-methylthiopentyl-1-phosphate (DK-MTP-1-P).</text>
</comment>
<feature type="domain" description="Class II aldolase/adducin N-terminal" evidence="8">
    <location>
        <begin position="14"/>
        <end position="237"/>
    </location>
</feature>
<dbReference type="GO" id="GO:0019509">
    <property type="term" value="P:L-methionine salvage from methylthioadenosine"/>
    <property type="evidence" value="ECO:0007669"/>
    <property type="project" value="UniProtKB-UniRule"/>
</dbReference>
<keyword evidence="10" id="KW-1185">Reference proteome</keyword>
<dbReference type="SMART" id="SM01007">
    <property type="entry name" value="Aldolase_II"/>
    <property type="match status" value="1"/>
</dbReference>
<comment type="pathway">
    <text evidence="7">Amino-acid biosynthesis; L-methionine biosynthesis via salvage pathway; L-methionine from S-methyl-5-thio-alpha-D-ribose 1-phosphate: step 2/6.</text>
</comment>
<dbReference type="PANTHER" id="PTHR10640">
    <property type="entry name" value="METHYLTHIORIBULOSE-1-PHOSPHATE DEHYDRATASE"/>
    <property type="match status" value="1"/>
</dbReference>
<dbReference type="InterPro" id="IPR027514">
    <property type="entry name" value="Salvage_MtnB_euk"/>
</dbReference>
<feature type="active site" description="Proton donor/acceptor" evidence="7">
    <location>
        <position position="145"/>
    </location>
</feature>
<dbReference type="GO" id="GO:0005737">
    <property type="term" value="C:cytoplasm"/>
    <property type="evidence" value="ECO:0007669"/>
    <property type="project" value="UniProtKB-SubCell"/>
</dbReference>
<dbReference type="GO" id="GO:0008270">
    <property type="term" value="F:zinc ion binding"/>
    <property type="evidence" value="ECO:0007669"/>
    <property type="project" value="UniProtKB-UniRule"/>
</dbReference>
<proteinExistence type="inferred from homology"/>
<dbReference type="PANTHER" id="PTHR10640:SF7">
    <property type="entry name" value="METHYLTHIORIBULOSE-1-PHOSPHATE DEHYDRATASE"/>
    <property type="match status" value="1"/>
</dbReference>
<keyword evidence="6 7" id="KW-0456">Lyase</keyword>
<dbReference type="Proteomes" id="UP001338582">
    <property type="component" value="Chromosome 1"/>
</dbReference>
<protein>
    <recommendedName>
        <fullName evidence="7">Methylthioribulose-1-phosphate dehydratase</fullName>
        <shortName evidence="7">MTRu-1-P dehydratase</shortName>
        <ecNumber evidence="7">4.2.1.109</ecNumber>
    </recommendedName>
</protein>
<sequence length="249" mass="27893">MSGSEEFHQNHPASLICELCRLFYDNGWVTGTGGGISIRDVDGENPNIVYIAPSGIQKERLQPGEMFVAELPGTIIKTPNDENSLPLSKDLAANFKYKPLACTPLFLSCYNMRDAGACIHTHSQNAVMATLIWEDKVEFSMSHIEQIKALPQLELNDKTGKVEKVGSMQFYDTMVLPIIENTPHEEDLTDSLQEAIRKYPGATAVLVRRHGIYVWGETVWKAKVYNEAIDYLLELALKMHQNGIPLVKE</sequence>
<evidence type="ECO:0000256" key="3">
    <source>
        <dbReference type="ARBA" id="ARBA00022723"/>
    </source>
</evidence>
<evidence type="ECO:0000256" key="7">
    <source>
        <dbReference type="HAMAP-Rule" id="MF_03116"/>
    </source>
</evidence>
<dbReference type="NCBIfam" id="TIGR03328">
    <property type="entry name" value="salvage_mtnB"/>
    <property type="match status" value="1"/>
</dbReference>
<dbReference type="AlphaFoldDB" id="A0AAX4H3R9"/>
<evidence type="ECO:0000313" key="10">
    <source>
        <dbReference type="Proteomes" id="UP001338582"/>
    </source>
</evidence>
<evidence type="ECO:0000256" key="1">
    <source>
        <dbReference type="ARBA" id="ARBA00022490"/>
    </source>
</evidence>
<feature type="binding site" evidence="7">
    <location>
        <position position="210"/>
    </location>
    <ligand>
        <name>Zn(2+)</name>
        <dbReference type="ChEBI" id="CHEBI:29105"/>
    </ligand>
</feature>
<comment type="similarity">
    <text evidence="7">Belongs to the aldolase class II family. MtnB subfamily.</text>
</comment>
<comment type="subcellular location">
    <subcellularLocation>
        <location evidence="7">Cytoplasm</location>
    </subcellularLocation>
</comment>
<keyword evidence="2 7" id="KW-0028">Amino-acid biosynthesis</keyword>
<evidence type="ECO:0000313" key="9">
    <source>
        <dbReference type="EMBL" id="WPK23143.1"/>
    </source>
</evidence>
<dbReference type="GO" id="GO:0046570">
    <property type="term" value="F:methylthioribulose 1-phosphate dehydratase activity"/>
    <property type="evidence" value="ECO:0007669"/>
    <property type="project" value="UniProtKB-UniRule"/>
</dbReference>
<dbReference type="InterPro" id="IPR001303">
    <property type="entry name" value="Aldolase_II/adducin_N"/>
</dbReference>
<dbReference type="EMBL" id="CP138894">
    <property type="protein sequence ID" value="WPK23143.1"/>
    <property type="molecule type" value="Genomic_DNA"/>
</dbReference>
<dbReference type="FunFam" id="3.40.225.10:FF:000003">
    <property type="entry name" value="Methylthioribulose-1-phosphate dehydratase"/>
    <property type="match status" value="1"/>
</dbReference>
<feature type="binding site" evidence="7">
    <location>
        <position position="102"/>
    </location>
    <ligand>
        <name>substrate</name>
    </ligand>
</feature>
<comment type="cofactor">
    <cofactor evidence="7">
        <name>Zn(2+)</name>
        <dbReference type="ChEBI" id="CHEBI:29105"/>
    </cofactor>
    <text evidence="7">Binds 1 zinc ion per subunit.</text>
</comment>
<dbReference type="HAMAP" id="MF_03116">
    <property type="entry name" value="Salvage_MtnB_euk"/>
    <property type="match status" value="1"/>
</dbReference>
<dbReference type="Pfam" id="PF00596">
    <property type="entry name" value="Aldolase_II"/>
    <property type="match status" value="1"/>
</dbReference>
<evidence type="ECO:0000259" key="8">
    <source>
        <dbReference type="SMART" id="SM01007"/>
    </source>
</evidence>
<keyword evidence="5 7" id="KW-0486">Methionine biosynthesis</keyword>
<organism evidence="9 10">
    <name type="scientific">Australozyma saopauloensis</name>
    <dbReference type="NCBI Taxonomy" id="291208"/>
    <lineage>
        <taxon>Eukaryota</taxon>
        <taxon>Fungi</taxon>
        <taxon>Dikarya</taxon>
        <taxon>Ascomycota</taxon>
        <taxon>Saccharomycotina</taxon>
        <taxon>Pichiomycetes</taxon>
        <taxon>Metschnikowiaceae</taxon>
        <taxon>Australozyma</taxon>
    </lineage>
</organism>
<dbReference type="Gene3D" id="3.40.225.10">
    <property type="entry name" value="Class II aldolase/adducin N-terminal domain"/>
    <property type="match status" value="1"/>
</dbReference>
<dbReference type="InterPro" id="IPR036409">
    <property type="entry name" value="Aldolase_II/adducin_N_sf"/>
</dbReference>
<accession>A0AAX4H3R9</accession>
<dbReference type="SUPFAM" id="SSF53639">
    <property type="entry name" value="AraD/HMP-PK domain-like"/>
    <property type="match status" value="1"/>
</dbReference>
<feature type="binding site" evidence="7">
    <location>
        <position position="122"/>
    </location>
    <ligand>
        <name>Zn(2+)</name>
        <dbReference type="ChEBI" id="CHEBI:29105"/>
    </ligand>
</feature>
<gene>
    <name evidence="7" type="primary">MDE1</name>
    <name evidence="9" type="ORF">PUMCH_000368</name>
</gene>
<keyword evidence="1 7" id="KW-0963">Cytoplasm</keyword>
<evidence type="ECO:0000256" key="2">
    <source>
        <dbReference type="ARBA" id="ARBA00022605"/>
    </source>
</evidence>
<dbReference type="InterPro" id="IPR017714">
    <property type="entry name" value="MethylthioRu-1-P_deHdtase_MtnB"/>
</dbReference>
<evidence type="ECO:0000256" key="6">
    <source>
        <dbReference type="ARBA" id="ARBA00023239"/>
    </source>
</evidence>
<name>A0AAX4H3R9_9ASCO</name>
<dbReference type="EC" id="4.2.1.109" evidence="7"/>
<comment type="catalytic activity">
    <reaction evidence="7">
        <text>5-(methylsulfanyl)-D-ribulose 1-phosphate = 5-methylsulfanyl-2,3-dioxopentyl phosphate + H2O</text>
        <dbReference type="Rhea" id="RHEA:15549"/>
        <dbReference type="ChEBI" id="CHEBI:15377"/>
        <dbReference type="ChEBI" id="CHEBI:58548"/>
        <dbReference type="ChEBI" id="CHEBI:58828"/>
        <dbReference type="EC" id="4.2.1.109"/>
    </reaction>
</comment>
<evidence type="ECO:0000256" key="4">
    <source>
        <dbReference type="ARBA" id="ARBA00022833"/>
    </source>
</evidence>
<keyword evidence="3 7" id="KW-0479">Metal-binding</keyword>
<feature type="binding site" evidence="7">
    <location>
        <position position="120"/>
    </location>
    <ligand>
        <name>Zn(2+)</name>
        <dbReference type="ChEBI" id="CHEBI:29105"/>
    </ligand>
</feature>
<evidence type="ECO:0000256" key="5">
    <source>
        <dbReference type="ARBA" id="ARBA00023167"/>
    </source>
</evidence>